<name>A0ABV0PGR1_9TELE</name>
<proteinExistence type="predicted"/>
<protein>
    <submittedName>
        <fullName evidence="1">Uncharacterized protein</fullName>
    </submittedName>
</protein>
<evidence type="ECO:0000313" key="2">
    <source>
        <dbReference type="Proteomes" id="UP001476798"/>
    </source>
</evidence>
<accession>A0ABV0PGR1</accession>
<keyword evidence="2" id="KW-1185">Reference proteome</keyword>
<evidence type="ECO:0000313" key="1">
    <source>
        <dbReference type="EMBL" id="MEQ2182666.1"/>
    </source>
</evidence>
<comment type="caution">
    <text evidence="1">The sequence shown here is derived from an EMBL/GenBank/DDBJ whole genome shotgun (WGS) entry which is preliminary data.</text>
</comment>
<feature type="non-terminal residue" evidence="1">
    <location>
        <position position="1"/>
    </location>
</feature>
<gene>
    <name evidence="1" type="ORF">GOODEAATRI_024608</name>
</gene>
<reference evidence="1 2" key="1">
    <citation type="submission" date="2021-06" db="EMBL/GenBank/DDBJ databases">
        <authorList>
            <person name="Palmer J.M."/>
        </authorList>
    </citation>
    <scope>NUCLEOTIDE SEQUENCE [LARGE SCALE GENOMIC DNA]</scope>
    <source>
        <strain evidence="1 2">GA_2019</strain>
        <tissue evidence="1">Muscle</tissue>
    </source>
</reference>
<dbReference type="Proteomes" id="UP001476798">
    <property type="component" value="Unassembled WGS sequence"/>
</dbReference>
<sequence length="57" mass="6523">MRDEFSFEDRKEKVMTHNFLIFDVSPSYTFTVDAVIEVIGASRCLIGFNVYTLAGQN</sequence>
<organism evidence="1 2">
    <name type="scientific">Goodea atripinnis</name>
    <dbReference type="NCBI Taxonomy" id="208336"/>
    <lineage>
        <taxon>Eukaryota</taxon>
        <taxon>Metazoa</taxon>
        <taxon>Chordata</taxon>
        <taxon>Craniata</taxon>
        <taxon>Vertebrata</taxon>
        <taxon>Euteleostomi</taxon>
        <taxon>Actinopterygii</taxon>
        <taxon>Neopterygii</taxon>
        <taxon>Teleostei</taxon>
        <taxon>Neoteleostei</taxon>
        <taxon>Acanthomorphata</taxon>
        <taxon>Ovalentaria</taxon>
        <taxon>Atherinomorphae</taxon>
        <taxon>Cyprinodontiformes</taxon>
        <taxon>Goodeidae</taxon>
        <taxon>Goodea</taxon>
    </lineage>
</organism>
<dbReference type="EMBL" id="JAHRIO010072745">
    <property type="protein sequence ID" value="MEQ2182666.1"/>
    <property type="molecule type" value="Genomic_DNA"/>
</dbReference>